<feature type="region of interest" description="Disordered" evidence="1">
    <location>
        <begin position="370"/>
        <end position="561"/>
    </location>
</feature>
<evidence type="ECO:0000313" key="2">
    <source>
        <dbReference type="Ensembl" id="ENSDCDP00010008645.1"/>
    </source>
</evidence>
<evidence type="ECO:0008006" key="4">
    <source>
        <dbReference type="Google" id="ProtNLM"/>
    </source>
</evidence>
<dbReference type="PANTHER" id="PTHR23039:SF6">
    <property type="entry name" value="SIMILAR TO MKIAA1522 PROTEIN"/>
    <property type="match status" value="1"/>
</dbReference>
<feature type="compositionally biased region" description="Polar residues" evidence="1">
    <location>
        <begin position="1224"/>
        <end position="1233"/>
    </location>
</feature>
<dbReference type="PRINTS" id="PR01217">
    <property type="entry name" value="PRICHEXTENSN"/>
</dbReference>
<gene>
    <name evidence="2" type="primary">SYNPO</name>
</gene>
<feature type="compositionally biased region" description="Basic residues" evidence="1">
    <location>
        <begin position="209"/>
        <end position="218"/>
    </location>
</feature>
<feature type="compositionally biased region" description="Polar residues" evidence="1">
    <location>
        <begin position="316"/>
        <end position="327"/>
    </location>
</feature>
<feature type="region of interest" description="Disordered" evidence="1">
    <location>
        <begin position="1273"/>
        <end position="1315"/>
    </location>
</feature>
<feature type="compositionally biased region" description="Pro residues" evidence="1">
    <location>
        <begin position="768"/>
        <end position="798"/>
    </location>
</feature>
<feature type="region of interest" description="Disordered" evidence="1">
    <location>
        <begin position="729"/>
        <end position="825"/>
    </location>
</feature>
<name>A0AAY4AK95_9TELE</name>
<protein>
    <recommendedName>
        <fullName evidence="4">KIAA1522</fullName>
    </recommendedName>
</protein>
<feature type="region of interest" description="Disordered" evidence="1">
    <location>
        <begin position="1215"/>
        <end position="1244"/>
    </location>
</feature>
<feature type="region of interest" description="Disordered" evidence="1">
    <location>
        <begin position="310"/>
        <end position="334"/>
    </location>
</feature>
<dbReference type="GeneTree" id="ENSGT01130000278450"/>
<dbReference type="Ensembl" id="ENSDCDT00010009082.1">
    <property type="protein sequence ID" value="ENSDCDP00010008645.1"/>
    <property type="gene ID" value="ENSDCDG00010003892.1"/>
</dbReference>
<feature type="region of interest" description="Disordered" evidence="1">
    <location>
        <begin position="948"/>
        <end position="969"/>
    </location>
</feature>
<feature type="compositionally biased region" description="Pro residues" evidence="1">
    <location>
        <begin position="741"/>
        <end position="752"/>
    </location>
</feature>
<feature type="compositionally biased region" description="Polar residues" evidence="1">
    <location>
        <begin position="180"/>
        <end position="204"/>
    </location>
</feature>
<feature type="compositionally biased region" description="Polar residues" evidence="1">
    <location>
        <begin position="1290"/>
        <end position="1314"/>
    </location>
</feature>
<feature type="compositionally biased region" description="Polar residues" evidence="1">
    <location>
        <begin position="1449"/>
        <end position="1459"/>
    </location>
</feature>
<dbReference type="PANTHER" id="PTHR23039">
    <property type="entry name" value="NANCE-HORAN SYNDROME PROTEIN"/>
    <property type="match status" value="1"/>
</dbReference>
<feature type="compositionally biased region" description="Low complexity" evidence="1">
    <location>
        <begin position="370"/>
        <end position="399"/>
    </location>
</feature>
<sequence length="1476" mass="158988">MSVRDRERMSVGELIPQDVLEVLALERQVGRGRRRKKRGASFRRAFGWLRRGRKGKDLHAITRSEECLLGPGTPLLLPKHGLSKAAKEENVGSQGPHLFPENVFVEGNRTKYLEELHSQAQEGLKLLLQEENRMGVDFQDDQSVISSVTSQTVESVRSERRGSFGAESTATADTISTISMQSTVSSQSTRSALSRQGSTFTPLNQGKKERSRGKRKRQSSTLVGIPRHIQKELGLDRAAWTSYPWSEDQTPNGNRADLNLVPVFVTAVDHPLLEPTQETDAPPSYVPAEPPRHKDDLGIFHHSVQRSPCIRPKSSAVPSVTTAETQPQNPPSPVMYVSPQATYMNKIIPNAVMPPSVDVVEINRNFSRSSVRTVSKSSLASASPAPSRTSRVSRVSSRFSSRRYKPCSDSSIGSRSDSSETLVSDSSTISNGSSSRAPSRVQFERDSCDATGNTKLNGEVKVDGGSGPFTRSLSVVKKAKKPPAPPNRSYSLNKDKMNRRFKDQDAPDFSMTHKDQMKKPEELSSPYSDMVSSFSPPDLQQQDTRDCSGPVASSPQFPKMENGFNRTLTPSSDYWSQNGTPVLPATGKKTGMKPSLNLKGIHHADSVLALFEIPAPPTVTAPPPPPPEAWAHNMRTFLLLCGPGPVNIRFAPPPKKLCLGESGEKSVSAMSAGGIQNSICEVVLPVTVHNLSEGISSQVHLCPNPPPPPPFPPPQPPFVPFVKQTIPPAGETTSSFAFMPPISPPPPPPPLPTTSSAKMLQGENELDLPPPPPMSPIILPPGIPPPPKEAPPPPPTMLPDPKRVSPPAHTTVPTNIPPPPCLPAELKTKSTTISISSNHMQLEHKKDVPLDEAPPTVLPDPTKVPTSAQLIPHPPVLPTSLKTKSTAVSKVNSNQEELESKNDVLPKEAPSTIQYISTLPTVPANIPPPPVLPADFKAMTVAALDNSNQDQVENKKDVPPKASPPPPPLLTDMKKISPPSPLTAENIPPVPVLPKDIKTEASLRENKEHLVNKTDVPTAIEDSYSPVVTTSILQTVRLRSIRSAVNQTEVGATQTMHIDKKTAGQVPPQKPIRRSLIMTDPPADVASLLETETNSQSMAKPEINLKSEPAAQEIDSATTLTSQPEPSALETKAPISLVSLQPETNVVTSELNQTKIQSQPETSVLPQARIAVASNVIAPQTEATVSNHQSETTMCKLLLETTVESPLEVIKVNSQPDLSHPKTDTTVLTNQPQGAVEETKTDSTMGRWETQVDVANSHPEITNVTSKQEVATVAPQSKSTVVPHEPETAVETSQPETPVSCSLSQSPPIKSQPTLPIVQTEPTTLHIPDLPLLSPMPKPSAGSANGPSMKLQEAIRQRTAAMTAKDGSSKRLSLLSPPPTPGGITLNSPTSTASFIFSKNTKRVFTETPSAEVQTDLTKTLASKSTNEQIKQTRIPPPVAKKPKAKTQACESGPSSPSEVFSKPVLTAGQKSQPEA</sequence>
<feature type="region of interest" description="Disordered" evidence="1">
    <location>
        <begin position="1420"/>
        <end position="1476"/>
    </location>
</feature>
<reference evidence="2" key="2">
    <citation type="submission" date="2025-08" db="UniProtKB">
        <authorList>
            <consortium name="Ensembl"/>
        </authorList>
    </citation>
    <scope>IDENTIFICATION</scope>
</reference>
<keyword evidence="3" id="KW-1185">Reference proteome</keyword>
<feature type="compositionally biased region" description="Low complexity" evidence="1">
    <location>
        <begin position="168"/>
        <end position="179"/>
    </location>
</feature>
<accession>A0AAY4AK95</accession>
<reference evidence="2 3" key="1">
    <citation type="submission" date="2020-06" db="EMBL/GenBank/DDBJ databases">
        <authorList>
            <consortium name="Wellcome Sanger Institute Data Sharing"/>
        </authorList>
    </citation>
    <scope>NUCLEOTIDE SEQUENCE [LARGE SCALE GENOMIC DNA]</scope>
</reference>
<feature type="region of interest" description="Disordered" evidence="1">
    <location>
        <begin position="1363"/>
        <end position="1388"/>
    </location>
</feature>
<feature type="region of interest" description="Disordered" evidence="1">
    <location>
        <begin position="846"/>
        <end position="880"/>
    </location>
</feature>
<dbReference type="GO" id="GO:0030154">
    <property type="term" value="P:cell differentiation"/>
    <property type="evidence" value="ECO:0007669"/>
    <property type="project" value="TreeGrafter"/>
</dbReference>
<evidence type="ECO:0000313" key="3">
    <source>
        <dbReference type="Proteomes" id="UP000694580"/>
    </source>
</evidence>
<proteinExistence type="predicted"/>
<feature type="compositionally biased region" description="Low complexity" evidence="1">
    <location>
        <begin position="408"/>
        <end position="435"/>
    </location>
</feature>
<dbReference type="Proteomes" id="UP000694580">
    <property type="component" value="Chromosome 1"/>
</dbReference>
<feature type="region of interest" description="Disordered" evidence="1">
    <location>
        <begin position="148"/>
        <end position="225"/>
    </location>
</feature>
<evidence type="ECO:0000256" key="1">
    <source>
        <dbReference type="SAM" id="MobiDB-lite"/>
    </source>
</evidence>
<feature type="compositionally biased region" description="Polar residues" evidence="1">
    <location>
        <begin position="1420"/>
        <end position="1432"/>
    </location>
</feature>
<organism evidence="2 3">
    <name type="scientific">Denticeps clupeoides</name>
    <name type="common">denticle herring</name>
    <dbReference type="NCBI Taxonomy" id="299321"/>
    <lineage>
        <taxon>Eukaryota</taxon>
        <taxon>Metazoa</taxon>
        <taxon>Chordata</taxon>
        <taxon>Craniata</taxon>
        <taxon>Vertebrata</taxon>
        <taxon>Euteleostomi</taxon>
        <taxon>Actinopterygii</taxon>
        <taxon>Neopterygii</taxon>
        <taxon>Teleostei</taxon>
        <taxon>Clupei</taxon>
        <taxon>Clupeiformes</taxon>
        <taxon>Denticipitoidei</taxon>
        <taxon>Denticipitidae</taxon>
        <taxon>Denticeps</taxon>
    </lineage>
</organism>
<feature type="compositionally biased region" description="Polar residues" evidence="1">
    <location>
        <begin position="525"/>
        <end position="542"/>
    </location>
</feature>
<feature type="compositionally biased region" description="Basic and acidic residues" evidence="1">
    <location>
        <begin position="493"/>
        <end position="522"/>
    </location>
</feature>
<reference evidence="2" key="3">
    <citation type="submission" date="2025-09" db="UniProtKB">
        <authorList>
            <consortium name="Ensembl"/>
        </authorList>
    </citation>
    <scope>IDENTIFICATION</scope>
</reference>